<feature type="signal peptide" evidence="2">
    <location>
        <begin position="1"/>
        <end position="27"/>
    </location>
</feature>
<feature type="chain" id="PRO_5039270943" description="Lipoprotein" evidence="2">
    <location>
        <begin position="28"/>
        <end position="206"/>
    </location>
</feature>
<keyword evidence="2" id="KW-0732">Signal</keyword>
<dbReference type="Proteomes" id="UP000009159">
    <property type="component" value="Chromosome"/>
</dbReference>
<dbReference type="HOGENOM" id="CLU_1401143_0_0_11"/>
<gene>
    <name evidence="3" type="ordered locus">Mvan_3066</name>
</gene>
<feature type="compositionally biased region" description="Low complexity" evidence="1">
    <location>
        <begin position="44"/>
        <end position="54"/>
    </location>
</feature>
<protein>
    <recommendedName>
        <fullName evidence="5">Lipoprotein</fullName>
    </recommendedName>
</protein>
<evidence type="ECO:0000313" key="3">
    <source>
        <dbReference type="EMBL" id="ABM13868.1"/>
    </source>
</evidence>
<dbReference type="AlphaFoldDB" id="A1T9L8"/>
<dbReference type="EMBL" id="CP000511">
    <property type="protein sequence ID" value="ABM13868.1"/>
    <property type="molecule type" value="Genomic_DNA"/>
</dbReference>
<sequence length="206" mass="21263">MARLDTDMPAIKYVCLMLLALGSVSCSGPTVVNTDESTVPPRPSASAAPTTTRPSNAHLANAYHFAAEVDGQTGYYFTSPSGRWECAIVPRVRAGCQDTRNAASIGITGAPDEVPGADGEPSAPNAIVVDRDADPQFVALATPAFGLAPDPAPELPFNRILAVAGFRCNVQESVGISCLSEASGKGFTFSADGFAAQYTDVPADAP</sequence>
<dbReference type="KEGG" id="mva:Mvan_3066"/>
<keyword evidence="4" id="KW-1185">Reference proteome</keyword>
<organism evidence="3 4">
    <name type="scientific">Mycolicibacterium vanbaalenii (strain DSM 7251 / JCM 13017 / BCRC 16820 / KCTC 9966 / NRRL B-24157 / PYR-1)</name>
    <name type="common">Mycobacterium vanbaalenii</name>
    <dbReference type="NCBI Taxonomy" id="350058"/>
    <lineage>
        <taxon>Bacteria</taxon>
        <taxon>Bacillati</taxon>
        <taxon>Actinomycetota</taxon>
        <taxon>Actinomycetes</taxon>
        <taxon>Mycobacteriales</taxon>
        <taxon>Mycobacteriaceae</taxon>
        <taxon>Mycolicibacterium</taxon>
    </lineage>
</organism>
<reference evidence="3" key="1">
    <citation type="submission" date="2006-12" db="EMBL/GenBank/DDBJ databases">
        <title>Complete sequence of Mycobacterium vanbaalenii PYR-1.</title>
        <authorList>
            <consortium name="US DOE Joint Genome Institute"/>
            <person name="Copeland A."/>
            <person name="Lucas S."/>
            <person name="Lapidus A."/>
            <person name="Barry K."/>
            <person name="Detter J.C."/>
            <person name="Glavina del Rio T."/>
            <person name="Hammon N."/>
            <person name="Israni S."/>
            <person name="Dalin E."/>
            <person name="Tice H."/>
            <person name="Pitluck S."/>
            <person name="Singan V."/>
            <person name="Schmutz J."/>
            <person name="Larimer F."/>
            <person name="Land M."/>
            <person name="Hauser L."/>
            <person name="Kyrpides N."/>
            <person name="Anderson I.J."/>
            <person name="Miller C."/>
            <person name="Richardson P."/>
        </authorList>
    </citation>
    <scope>NUCLEOTIDE SEQUENCE [LARGE SCALE GENOMIC DNA]</scope>
    <source>
        <strain evidence="3">PYR-1</strain>
    </source>
</reference>
<name>A1T9L8_MYCVP</name>
<evidence type="ECO:0000256" key="2">
    <source>
        <dbReference type="SAM" id="SignalP"/>
    </source>
</evidence>
<dbReference type="eggNOG" id="ENOG50328UP">
    <property type="taxonomic scope" value="Bacteria"/>
</dbReference>
<dbReference type="STRING" id="350058.Mvan_3066"/>
<dbReference type="PROSITE" id="PS51257">
    <property type="entry name" value="PROKAR_LIPOPROTEIN"/>
    <property type="match status" value="1"/>
</dbReference>
<evidence type="ECO:0000313" key="4">
    <source>
        <dbReference type="Proteomes" id="UP000009159"/>
    </source>
</evidence>
<proteinExistence type="predicted"/>
<accession>A1T9L8</accession>
<feature type="region of interest" description="Disordered" evidence="1">
    <location>
        <begin position="30"/>
        <end position="54"/>
    </location>
</feature>
<evidence type="ECO:0008006" key="5">
    <source>
        <dbReference type="Google" id="ProtNLM"/>
    </source>
</evidence>
<evidence type="ECO:0000256" key="1">
    <source>
        <dbReference type="SAM" id="MobiDB-lite"/>
    </source>
</evidence>